<evidence type="ECO:0000313" key="3">
    <source>
        <dbReference type="Proteomes" id="UP000186040"/>
    </source>
</evidence>
<reference evidence="2 3" key="1">
    <citation type="submission" date="2016-10" db="EMBL/GenBank/DDBJ databases">
        <title>The Draft Genome Sequence of Actinokineospora bangkokensis 44EHWT reveals the biosynthetic pathway of antifungal compounds Thailandins with unusual extender unit butylmalonyl-CoA.</title>
        <authorList>
            <person name="Greule A."/>
            <person name="Intra B."/>
            <person name="Flemming S."/>
            <person name="Rommel M.G."/>
            <person name="Panbangred W."/>
            <person name="Bechthold A."/>
        </authorList>
    </citation>
    <scope>NUCLEOTIDE SEQUENCE [LARGE SCALE GENOMIC DNA]</scope>
    <source>
        <strain evidence="2 3">44EHW</strain>
    </source>
</reference>
<dbReference type="OrthoDB" id="796761at2"/>
<organism evidence="2 3">
    <name type="scientific">Actinokineospora bangkokensis</name>
    <dbReference type="NCBI Taxonomy" id="1193682"/>
    <lineage>
        <taxon>Bacteria</taxon>
        <taxon>Bacillati</taxon>
        <taxon>Actinomycetota</taxon>
        <taxon>Actinomycetes</taxon>
        <taxon>Pseudonocardiales</taxon>
        <taxon>Pseudonocardiaceae</taxon>
        <taxon>Actinokineospora</taxon>
    </lineage>
</organism>
<evidence type="ECO:0008006" key="4">
    <source>
        <dbReference type="Google" id="ProtNLM"/>
    </source>
</evidence>
<dbReference type="AlphaFoldDB" id="A0A1Q9LP79"/>
<dbReference type="RefSeq" id="WP_075974729.1">
    <property type="nucleotide sequence ID" value="NZ_MKQR01000009.1"/>
</dbReference>
<protein>
    <recommendedName>
        <fullName evidence="4">HEXXH motif domain-containing protein</fullName>
    </recommendedName>
</protein>
<feature type="region of interest" description="Disordered" evidence="1">
    <location>
        <begin position="358"/>
        <end position="385"/>
    </location>
</feature>
<sequence>MTPTHTLTPDQLRTLAAGPTAHTHLVHALVTARRSRTLALLRLAITGDPTATAAFRALGDLRAHTPHAVDRTLDDPLVSAWATALHTHRTGRPADLAWITAAAALRAGTPLTLEFPPTTAATLPSLGRATEPVTGRRATTTIGWKPFPLLRPTPTTTLTLATWPPGLLPPDLGTCDEPPSWRDNLTAAWALLDRDHPHAAAETAAITTTATPLTAPAGTDTSATVPSALGCLFLSATTDPEATAATLTHETQHAKLAAIIDLHPLVTDTTDTTGPRHYAPWRPDPRPTTGLLHGTYAYLAVTAYWATRRTTAPSHRADREFARWRTAVADSTTTLLRAPLTDAGRTFVHGIRDAITPHLDTPVPTRAAAEAEDLNRTHRATHDRT</sequence>
<dbReference type="InterPro" id="IPR026337">
    <property type="entry name" value="AKG_HExxH"/>
</dbReference>
<feature type="compositionally biased region" description="Basic and acidic residues" evidence="1">
    <location>
        <begin position="373"/>
        <end position="385"/>
    </location>
</feature>
<gene>
    <name evidence="2" type="ORF">BJP25_16520</name>
</gene>
<keyword evidence="3" id="KW-1185">Reference proteome</keyword>
<evidence type="ECO:0000313" key="2">
    <source>
        <dbReference type="EMBL" id="OLR93830.1"/>
    </source>
</evidence>
<name>A0A1Q9LP79_9PSEU</name>
<dbReference type="STRING" id="1193682.BJP25_16520"/>
<comment type="caution">
    <text evidence="2">The sequence shown here is derived from an EMBL/GenBank/DDBJ whole genome shotgun (WGS) entry which is preliminary data.</text>
</comment>
<evidence type="ECO:0000256" key="1">
    <source>
        <dbReference type="SAM" id="MobiDB-lite"/>
    </source>
</evidence>
<dbReference type="NCBIfam" id="TIGR04267">
    <property type="entry name" value="mod_HExxH"/>
    <property type="match status" value="1"/>
</dbReference>
<accession>A0A1Q9LP79</accession>
<dbReference type="EMBL" id="MKQR01000009">
    <property type="protein sequence ID" value="OLR93830.1"/>
    <property type="molecule type" value="Genomic_DNA"/>
</dbReference>
<dbReference type="Proteomes" id="UP000186040">
    <property type="component" value="Unassembled WGS sequence"/>
</dbReference>
<proteinExistence type="predicted"/>